<dbReference type="InterPro" id="IPR032781">
    <property type="entry name" value="ABC_tran_Xtn"/>
</dbReference>
<dbReference type="InterPro" id="IPR003593">
    <property type="entry name" value="AAA+_ATPase"/>
</dbReference>
<keyword evidence="1" id="KW-0677">Repeat</keyword>
<dbReference type="GO" id="GO:0005524">
    <property type="term" value="F:ATP binding"/>
    <property type="evidence" value="ECO:0007669"/>
    <property type="project" value="UniProtKB-KW"/>
</dbReference>
<organism evidence="5 6">
    <name type="scientific">Puccinia sorghi</name>
    <dbReference type="NCBI Taxonomy" id="27349"/>
    <lineage>
        <taxon>Eukaryota</taxon>
        <taxon>Fungi</taxon>
        <taxon>Dikarya</taxon>
        <taxon>Basidiomycota</taxon>
        <taxon>Pucciniomycotina</taxon>
        <taxon>Pucciniomycetes</taxon>
        <taxon>Pucciniales</taxon>
        <taxon>Pucciniaceae</taxon>
        <taxon>Puccinia</taxon>
    </lineage>
</organism>
<dbReference type="FunFam" id="3.40.50.300:FF:000104">
    <property type="entry name" value="ATP-binding cassette sub-family F member 3"/>
    <property type="match status" value="1"/>
</dbReference>
<evidence type="ECO:0000256" key="3">
    <source>
        <dbReference type="ARBA" id="ARBA00022840"/>
    </source>
</evidence>
<evidence type="ECO:0000256" key="2">
    <source>
        <dbReference type="ARBA" id="ARBA00022741"/>
    </source>
</evidence>
<dbReference type="Proteomes" id="UP000037035">
    <property type="component" value="Unassembled WGS sequence"/>
</dbReference>
<proteinExistence type="predicted"/>
<dbReference type="CDD" id="cd03221">
    <property type="entry name" value="ABCF_EF-3"/>
    <property type="match status" value="2"/>
</dbReference>
<dbReference type="EMBL" id="LAVV01001210">
    <property type="protein sequence ID" value="KNZ63735.1"/>
    <property type="molecule type" value="Genomic_DNA"/>
</dbReference>
<dbReference type="OrthoDB" id="2110130at2759"/>
<dbReference type="InterPro" id="IPR003439">
    <property type="entry name" value="ABC_transporter-like_ATP-bd"/>
</dbReference>
<dbReference type="PANTHER" id="PTHR19211">
    <property type="entry name" value="ATP-BINDING TRANSPORT PROTEIN-RELATED"/>
    <property type="match status" value="1"/>
</dbReference>
<keyword evidence="6" id="KW-1185">Reference proteome</keyword>
<dbReference type="PROSITE" id="PS50893">
    <property type="entry name" value="ABC_TRANSPORTER_2"/>
    <property type="match status" value="2"/>
</dbReference>
<evidence type="ECO:0000313" key="5">
    <source>
        <dbReference type="EMBL" id="KNZ63735.1"/>
    </source>
</evidence>
<dbReference type="GO" id="GO:0016887">
    <property type="term" value="F:ATP hydrolysis activity"/>
    <property type="evidence" value="ECO:0007669"/>
    <property type="project" value="InterPro"/>
</dbReference>
<dbReference type="InterPro" id="IPR027417">
    <property type="entry name" value="P-loop_NTPase"/>
</dbReference>
<dbReference type="Pfam" id="PF12848">
    <property type="entry name" value="ABC_tran_Xtn"/>
    <property type="match status" value="1"/>
</dbReference>
<gene>
    <name evidence="5" type="ORF">VP01_1108g5</name>
</gene>
<evidence type="ECO:0000313" key="6">
    <source>
        <dbReference type="Proteomes" id="UP000037035"/>
    </source>
</evidence>
<dbReference type="SMART" id="SM00382">
    <property type="entry name" value="AAA"/>
    <property type="match status" value="2"/>
</dbReference>
<dbReference type="PANTHER" id="PTHR19211:SF117">
    <property type="entry name" value="ATP-BINDING CASSETTE SUB-FAMILY F MEMBER 3"/>
    <property type="match status" value="1"/>
</dbReference>
<reference evidence="5 6" key="1">
    <citation type="submission" date="2015-08" db="EMBL/GenBank/DDBJ databases">
        <title>Next Generation Sequencing and Analysis of the Genome of Puccinia sorghi L Schw, the Causal Agent of Maize Common Rust.</title>
        <authorList>
            <person name="Rochi L."/>
            <person name="Burguener G."/>
            <person name="Darino M."/>
            <person name="Turjanski A."/>
            <person name="Kreff E."/>
            <person name="Dieguez M.J."/>
            <person name="Sacco F."/>
        </authorList>
    </citation>
    <scope>NUCLEOTIDE SEQUENCE [LARGE SCALE GENOMIC DNA]</scope>
    <source>
        <strain evidence="5 6">RO10H11247</strain>
    </source>
</reference>
<evidence type="ECO:0000259" key="4">
    <source>
        <dbReference type="PROSITE" id="PS50893"/>
    </source>
</evidence>
<evidence type="ECO:0000256" key="1">
    <source>
        <dbReference type="ARBA" id="ARBA00022737"/>
    </source>
</evidence>
<dbReference type="VEuPathDB" id="FungiDB:VP01_1108g5"/>
<dbReference type="PROSITE" id="PS00211">
    <property type="entry name" value="ABC_TRANSPORTER_1"/>
    <property type="match status" value="2"/>
</dbReference>
<dbReference type="Gene3D" id="3.40.50.300">
    <property type="entry name" value="P-loop containing nucleotide triphosphate hydrolases"/>
    <property type="match status" value="2"/>
</dbReference>
<dbReference type="STRING" id="27349.A0A0L6VU52"/>
<feature type="domain" description="ABC transporter" evidence="4">
    <location>
        <begin position="487"/>
        <end position="700"/>
    </location>
</feature>
<feature type="domain" description="ABC transporter" evidence="4">
    <location>
        <begin position="149"/>
        <end position="433"/>
    </location>
</feature>
<comment type="caution">
    <text evidence="5">The sequence shown here is derived from an EMBL/GenBank/DDBJ whole genome shotgun (WGS) entry which is preliminary data.</text>
</comment>
<dbReference type="SUPFAM" id="SSF52540">
    <property type="entry name" value="P-loop containing nucleoside triphosphate hydrolases"/>
    <property type="match status" value="2"/>
</dbReference>
<protein>
    <recommendedName>
        <fullName evidence="4">ABC transporter domain-containing protein</fullName>
    </recommendedName>
</protein>
<name>A0A0L6VU52_9BASI</name>
<dbReference type="Pfam" id="PF00005">
    <property type="entry name" value="ABC_tran"/>
    <property type="match status" value="2"/>
</dbReference>
<dbReference type="InterPro" id="IPR017871">
    <property type="entry name" value="ABC_transporter-like_CS"/>
</dbReference>
<dbReference type="AlphaFoldDB" id="A0A0L6VU52"/>
<sequence length="701" mass="78729">MATSLITSLIPSLDEVILDYLEGYLDEDEDPVDTFVKPLLECEGIKENQINDAVHMRSQAAMSKTALMGGAIDIESTVKARDSRVDVTKLAKAEAKLKAKREKKKDKFVEFEESRLVKAREAQKSYEELFLEVNPLNAAALAKGKTKDIHVDNIDLNFGSNKILSGAKLDLAYGRRYGLIGRNGVGKSTLLRNMALREVAIPSHITILYVEQEVVGDETRALDSVLKADVWRDRLLAEEAELNALLSAPDAHGNSDTAEARAAVRERELATIRLGEVHQLLVDIDAETGPSRAAESVFFSLFMFIPIRTCDSMALSYRLLAGLGFSTEDQARPTKAFSGGWRMRLSLARALFCRPDLLLLDEPSNNLDLNALAWLEDYLQTWPGSLLVVSHDRSFLDEIATDIIHQHSQRLDYYKGNFTQFYATKSERAKNQRREYESQLQYRQHLQAFIDRWRYNANRAAQAQSKIKILEKLPELEPPEDDDVVHFKFAPTDKLTPPLLQLEDCSFGYSADKTILKHVNIDGKSTLLKLLIGELQPTEGRQHRNSRLRISYFSQHHVDQLDLKLSPVSFLAARMPGKTEQEYRQHLGSFGLTGLTGLQQISTLSGGQKSRVAFALLSLQQPHILVLDEPTNHLDIEGLDALMDALHNWNGGVIVVSHDSRFIHKVCKELWVVASQKAEKFVGDVTAYKSLIVANQKTKPT</sequence>
<accession>A0A0L6VU52</accession>
<dbReference type="InterPro" id="IPR050611">
    <property type="entry name" value="ABCF"/>
</dbReference>
<keyword evidence="3" id="KW-0067">ATP-binding</keyword>
<keyword evidence="2" id="KW-0547">Nucleotide-binding</keyword>